<evidence type="ECO:0000313" key="1">
    <source>
        <dbReference type="Proteomes" id="UP000235220"/>
    </source>
</evidence>
<gene>
    <name evidence="2" type="primary">LOC118349566</name>
</gene>
<evidence type="ECO:0000313" key="2">
    <source>
        <dbReference type="RefSeq" id="XP_035550524.1"/>
    </source>
</evidence>
<dbReference type="AlphaFoldDB" id="A0A6P9ESB6"/>
<name>A0A6P9ESB6_JUGRE</name>
<organism evidence="1 2">
    <name type="scientific">Juglans regia</name>
    <name type="common">English walnut</name>
    <dbReference type="NCBI Taxonomy" id="51240"/>
    <lineage>
        <taxon>Eukaryota</taxon>
        <taxon>Viridiplantae</taxon>
        <taxon>Streptophyta</taxon>
        <taxon>Embryophyta</taxon>
        <taxon>Tracheophyta</taxon>
        <taxon>Spermatophyta</taxon>
        <taxon>Magnoliopsida</taxon>
        <taxon>eudicotyledons</taxon>
        <taxon>Gunneridae</taxon>
        <taxon>Pentapetalae</taxon>
        <taxon>rosids</taxon>
        <taxon>fabids</taxon>
        <taxon>Fagales</taxon>
        <taxon>Juglandaceae</taxon>
        <taxon>Juglans</taxon>
    </lineage>
</organism>
<dbReference type="RefSeq" id="XP_035550524.1">
    <property type="nucleotide sequence ID" value="XM_035694631.1"/>
</dbReference>
<sequence length="108" mass="12134">MVHDNFQMAFRQNLSRSGKMASGNGFHNRIHFEHYGSCIHKRSSIVGKKRVLSQLWAFSASSPSIDSLLCWSRVLGSLCLSWAKIILLGLFSLNFSSREKIFGAILMA</sequence>
<keyword evidence="1" id="KW-1185">Reference proteome</keyword>
<proteinExistence type="predicted"/>
<accession>A0A6P9ESB6</accession>
<reference evidence="2" key="1">
    <citation type="submission" date="2025-08" db="UniProtKB">
        <authorList>
            <consortium name="RefSeq"/>
        </authorList>
    </citation>
    <scope>IDENTIFICATION</scope>
    <source>
        <tissue evidence="2">Leaves</tissue>
    </source>
</reference>
<dbReference type="GeneID" id="118349566"/>
<protein>
    <submittedName>
        <fullName evidence="2">Uncharacterized protein LOC118349566 isoform X2</fullName>
    </submittedName>
</protein>
<dbReference type="Proteomes" id="UP000235220">
    <property type="component" value="Chromosome 10"/>
</dbReference>